<dbReference type="Proteomes" id="UP001064971">
    <property type="component" value="Chromosome"/>
</dbReference>
<dbReference type="RefSeq" id="WP_264776607.1">
    <property type="nucleotide sequence ID" value="NZ_AP026560.1"/>
</dbReference>
<dbReference type="EMBL" id="AP026560">
    <property type="protein sequence ID" value="BDP40797.1"/>
    <property type="molecule type" value="Genomic_DNA"/>
</dbReference>
<keyword evidence="1" id="KW-0812">Transmembrane</keyword>
<protein>
    <submittedName>
        <fullName evidence="2">Uncharacterized protein</fullName>
    </submittedName>
</protein>
<feature type="transmembrane region" description="Helical" evidence="1">
    <location>
        <begin position="35"/>
        <end position="59"/>
    </location>
</feature>
<evidence type="ECO:0000313" key="3">
    <source>
        <dbReference type="Proteomes" id="UP001064971"/>
    </source>
</evidence>
<proteinExistence type="predicted"/>
<gene>
    <name evidence="2" type="ORF">DAETH_07660</name>
</gene>
<reference evidence="2" key="1">
    <citation type="submission" date="2022-07" db="EMBL/GenBank/DDBJ databases">
        <title>Complete Genome Sequence of the Radioresistant Bacterium Deinococcus aetherius ST0316, Isolated from the Air Dust collected in Lower Stratosphere above Japan.</title>
        <authorList>
            <person name="Satoh K."/>
            <person name="Hagiwara K."/>
            <person name="Katsumata K."/>
            <person name="Kubo A."/>
            <person name="Yokobori S."/>
            <person name="Yamagishi A."/>
            <person name="Oono Y."/>
            <person name="Narumi I."/>
        </authorList>
    </citation>
    <scope>NUCLEOTIDE SEQUENCE</scope>
    <source>
        <strain evidence="2">ST0316</strain>
    </source>
</reference>
<keyword evidence="1" id="KW-0472">Membrane</keyword>
<keyword evidence="1" id="KW-1133">Transmembrane helix</keyword>
<organism evidence="2 3">
    <name type="scientific">Deinococcus aetherius</name>
    <dbReference type="NCBI Taxonomy" id="200252"/>
    <lineage>
        <taxon>Bacteria</taxon>
        <taxon>Thermotogati</taxon>
        <taxon>Deinococcota</taxon>
        <taxon>Deinococci</taxon>
        <taxon>Deinococcales</taxon>
        <taxon>Deinococcaceae</taxon>
        <taxon>Deinococcus</taxon>
    </lineage>
</organism>
<accession>A0ABM8AAL1</accession>
<evidence type="ECO:0000256" key="1">
    <source>
        <dbReference type="SAM" id="Phobius"/>
    </source>
</evidence>
<keyword evidence="3" id="KW-1185">Reference proteome</keyword>
<name>A0ABM8AAL1_9DEIO</name>
<evidence type="ECO:0000313" key="2">
    <source>
        <dbReference type="EMBL" id="BDP40797.1"/>
    </source>
</evidence>
<sequence length="66" mass="7170">MPVILVLMFLACVVAAFYGALKIWGATMGSGEDGFWWFILIPVALLLGLLCLIAAIVMLRRASRGE</sequence>